<dbReference type="Pfam" id="PF13528">
    <property type="entry name" value="Glyco_trans_1_3"/>
    <property type="match status" value="1"/>
</dbReference>
<reference evidence="1" key="1">
    <citation type="submission" date="2022-09" db="EMBL/GenBank/DDBJ databases">
        <title>Comparative genomics and taxonomic characterization of three novel marine species of genus Reichenbachiella exhibiting antioxidant and polysaccharide degradation activities.</title>
        <authorList>
            <person name="Muhammad N."/>
            <person name="Lee Y.-J."/>
            <person name="Ko J."/>
            <person name="Kim S.-G."/>
        </authorList>
    </citation>
    <scope>NUCLEOTIDE SEQUENCE</scope>
    <source>
        <strain evidence="1">BKB1-1</strain>
    </source>
</reference>
<organism evidence="1 2">
    <name type="scientific">Reichenbachiella agarivorans</name>
    <dbReference type="NCBI Taxonomy" id="2979464"/>
    <lineage>
        <taxon>Bacteria</taxon>
        <taxon>Pseudomonadati</taxon>
        <taxon>Bacteroidota</taxon>
        <taxon>Cytophagia</taxon>
        <taxon>Cytophagales</taxon>
        <taxon>Reichenbachiellaceae</taxon>
        <taxon>Reichenbachiella</taxon>
    </lineage>
</organism>
<accession>A0ABY6CK87</accession>
<dbReference type="Proteomes" id="UP001065174">
    <property type="component" value="Chromosome"/>
</dbReference>
<dbReference type="SUPFAM" id="SSF53756">
    <property type="entry name" value="UDP-Glycosyltransferase/glycogen phosphorylase"/>
    <property type="match status" value="1"/>
</dbReference>
<keyword evidence="2" id="KW-1185">Reference proteome</keyword>
<proteinExistence type="predicted"/>
<dbReference type="Gene3D" id="3.40.50.2000">
    <property type="entry name" value="Glycogen Phosphorylase B"/>
    <property type="match status" value="1"/>
</dbReference>
<dbReference type="RefSeq" id="WP_262308364.1">
    <property type="nucleotide sequence ID" value="NZ_CP106679.1"/>
</dbReference>
<name>A0ABY6CK87_9BACT</name>
<sequence>MRIAYFIHGRGRGHSSRALTLLPRLRAEGCECMVYAGDTAYEVLKGFDSVKRIKSIVPGSSFFLFVYRIWQDYRVLKQQRPHLLISDGDAPCTYAAKFLGIKVLSIGHALIFPYCENPIELPKVGLRKENFKVRVATLCSHYKVAVHFTNIQPKNENTFVVRPDIFFDSTAISDQGYLLSYFRDGNGQELIVELINRGLKIKNFGNPIDLHGVENFAPDNLAFRKCLMGATGVVGSAGSNLIFESIAMNKPLLLQYREDDFEQAANVKYVEHEGLGLGLISNRLSTDRVQDYLLLLNKSKKSTNSLGVIPALSDIVVRILKEEFNSQGFEKMV</sequence>
<protein>
    <recommendedName>
        <fullName evidence="3">Glycosyl transferase family 28 C-terminal domain-containing protein</fullName>
    </recommendedName>
</protein>
<dbReference type="EMBL" id="CP106679">
    <property type="protein sequence ID" value="UXP30918.1"/>
    <property type="molecule type" value="Genomic_DNA"/>
</dbReference>
<gene>
    <name evidence="1" type="ORF">N6H18_11205</name>
</gene>
<evidence type="ECO:0000313" key="1">
    <source>
        <dbReference type="EMBL" id="UXP30918.1"/>
    </source>
</evidence>
<evidence type="ECO:0000313" key="2">
    <source>
        <dbReference type="Proteomes" id="UP001065174"/>
    </source>
</evidence>
<evidence type="ECO:0008006" key="3">
    <source>
        <dbReference type="Google" id="ProtNLM"/>
    </source>
</evidence>